<dbReference type="CDD" id="cd03109">
    <property type="entry name" value="DTBS"/>
    <property type="match status" value="1"/>
</dbReference>
<evidence type="ECO:0000256" key="2">
    <source>
        <dbReference type="ARBA" id="ARBA00022598"/>
    </source>
</evidence>
<keyword evidence="3 9" id="KW-0479">Metal-binding</keyword>
<feature type="active site" evidence="9">
    <location>
        <position position="90"/>
    </location>
</feature>
<evidence type="ECO:0000256" key="4">
    <source>
        <dbReference type="ARBA" id="ARBA00022741"/>
    </source>
</evidence>
<feature type="binding site" evidence="9">
    <location>
        <position position="69"/>
    </location>
    <ligand>
        <name>Mg(2+)</name>
        <dbReference type="ChEBI" id="CHEBI:18420"/>
    </ligand>
</feature>
<evidence type="ECO:0000313" key="11">
    <source>
        <dbReference type="Proteomes" id="UP000430670"/>
    </source>
</evidence>
<keyword evidence="11" id="KW-1185">Reference proteome</keyword>
<feature type="binding site" evidence="9">
    <location>
        <begin position="229"/>
        <end position="230"/>
    </location>
    <ligand>
        <name>ATP</name>
        <dbReference type="ChEBI" id="CHEBI:30616"/>
    </ligand>
</feature>
<dbReference type="PANTHER" id="PTHR43210">
    <property type="entry name" value="DETHIOBIOTIN SYNTHETASE"/>
    <property type="match status" value="1"/>
</dbReference>
<dbReference type="SUPFAM" id="SSF52540">
    <property type="entry name" value="P-loop containing nucleoside triphosphate hydrolases"/>
    <property type="match status" value="1"/>
</dbReference>
<dbReference type="HAMAP" id="MF_00336">
    <property type="entry name" value="BioD"/>
    <property type="match status" value="1"/>
</dbReference>
<comment type="caution">
    <text evidence="10">The sequence shown here is derived from an EMBL/GenBank/DDBJ whole genome shotgun (WGS) entry which is preliminary data.</text>
</comment>
<comment type="subcellular location">
    <subcellularLocation>
        <location evidence="9">Cytoplasm</location>
    </subcellularLocation>
</comment>
<comment type="cofactor">
    <cofactor evidence="9">
        <name>Mg(2+)</name>
        <dbReference type="ChEBI" id="CHEBI:18420"/>
    </cofactor>
</comment>
<dbReference type="GO" id="GO:0004141">
    <property type="term" value="F:dethiobiotin synthase activity"/>
    <property type="evidence" value="ECO:0007669"/>
    <property type="project" value="UniProtKB-UniRule"/>
</dbReference>
<keyword evidence="7 9" id="KW-0460">Magnesium</keyword>
<dbReference type="NCBIfam" id="TIGR00347">
    <property type="entry name" value="bioD"/>
    <property type="match status" value="1"/>
</dbReference>
<gene>
    <name evidence="9 10" type="primary">bioD</name>
    <name evidence="10" type="ORF">GJ688_07950</name>
</gene>
<comment type="function">
    <text evidence="9">Catalyzes a mechanistically unusual reaction, the ATP-dependent insertion of CO2 between the N7 and N8 nitrogen atoms of 7,8-diaminopelargonic acid (DAPA, also called 7,8-diammoniononanoate) to form a ureido ring.</text>
</comment>
<dbReference type="Proteomes" id="UP000430670">
    <property type="component" value="Unassembled WGS sequence"/>
</dbReference>
<feature type="binding site" evidence="9">
    <location>
        <position position="107"/>
    </location>
    <ligand>
        <name>Mg(2+)</name>
        <dbReference type="ChEBI" id="CHEBI:18420"/>
    </ligand>
</feature>
<keyword evidence="1 9" id="KW-0963">Cytoplasm</keyword>
<evidence type="ECO:0000256" key="8">
    <source>
        <dbReference type="ARBA" id="ARBA00047386"/>
    </source>
</evidence>
<feature type="binding site" evidence="9">
    <location>
        <begin position="65"/>
        <end position="70"/>
    </location>
    <ligand>
        <name>ATP</name>
        <dbReference type="ChEBI" id="CHEBI:30616"/>
    </ligand>
</feature>
<dbReference type="GO" id="GO:0005829">
    <property type="term" value="C:cytosol"/>
    <property type="evidence" value="ECO:0007669"/>
    <property type="project" value="TreeGrafter"/>
</dbReference>
<feature type="binding site" evidence="9">
    <location>
        <position position="94"/>
    </location>
    <ligand>
        <name>substrate</name>
    </ligand>
</feature>
<feature type="binding site" evidence="9">
    <location>
        <position position="107"/>
    </location>
    <ligand>
        <name>ATP</name>
        <dbReference type="ChEBI" id="CHEBI:30616"/>
    </ligand>
</feature>
<comment type="catalytic activity">
    <reaction evidence="9">
        <text>(7R,8S)-7,8-diammoniononanoate + CO2 + ATP = (4R,5S)-dethiobiotin + ADP + phosphate + 3 H(+)</text>
        <dbReference type="Rhea" id="RHEA:15805"/>
        <dbReference type="ChEBI" id="CHEBI:15378"/>
        <dbReference type="ChEBI" id="CHEBI:16526"/>
        <dbReference type="ChEBI" id="CHEBI:30616"/>
        <dbReference type="ChEBI" id="CHEBI:43474"/>
        <dbReference type="ChEBI" id="CHEBI:149469"/>
        <dbReference type="ChEBI" id="CHEBI:149473"/>
        <dbReference type="ChEBI" id="CHEBI:456216"/>
        <dbReference type="EC" id="6.3.3.3"/>
    </reaction>
</comment>
<dbReference type="EMBL" id="WNKU01000007">
    <property type="protein sequence ID" value="MTV48914.1"/>
    <property type="molecule type" value="Genomic_DNA"/>
</dbReference>
<feature type="binding site" evidence="9">
    <location>
        <position position="168"/>
    </location>
    <ligand>
        <name>Mg(2+)</name>
        <dbReference type="ChEBI" id="CHEBI:18420"/>
    </ligand>
</feature>
<dbReference type="Gene3D" id="3.40.50.300">
    <property type="entry name" value="P-loop containing nucleotide triphosphate hydrolases"/>
    <property type="match status" value="1"/>
</dbReference>
<comment type="subunit">
    <text evidence="9">Homodimer.</text>
</comment>
<evidence type="ECO:0000256" key="7">
    <source>
        <dbReference type="ARBA" id="ARBA00022842"/>
    </source>
</evidence>
<keyword evidence="4 9" id="KW-0547">Nucleotide-binding</keyword>
<reference evidence="10 11" key="1">
    <citation type="submission" date="2019-11" db="EMBL/GenBank/DDBJ databases">
        <title>Whole-genome sequence of a the green, strictly anaerobic photosynthetic bacterium Heliobacillus mobilis DSM 6151.</title>
        <authorList>
            <person name="Kyndt J.A."/>
            <person name="Meyer T.E."/>
        </authorList>
    </citation>
    <scope>NUCLEOTIDE SEQUENCE [LARGE SCALE GENOMIC DNA]</scope>
    <source>
        <strain evidence="10 11">DSM 6151</strain>
    </source>
</reference>
<dbReference type="AlphaFoldDB" id="A0A6I3SJ41"/>
<sequence length="296" mass="32165">MGSEYSALWNPAAPARGHFPEWSRRLPGTESVAVPSHRRRGTRGFAIRGEIRVATGIFITGTDTGVGKTVVTAALTKVFNDGGISTVPCKPIQTGAAKVKGDWYREDVAVYRQFVSLPWTDAELCPLCYEHPLAPAQAAELEERPVDLAEVHRAYRQLAKRHPLVLVEGAGGLAVPVSGPEFTMADLALQLQIPAIIVARAGSGTINHTVLTVRYAQEKGLPVLGIIFNEVSETPSLAEATSPAVIARMTGLPILACLRRIDGSIELAENRESLCRELAEQMNLLKLMKEAKQWQR</sequence>
<comment type="similarity">
    <text evidence="9">Belongs to the dethiobiotin synthetase family.</text>
</comment>
<evidence type="ECO:0000313" key="10">
    <source>
        <dbReference type="EMBL" id="MTV48914.1"/>
    </source>
</evidence>
<proteinExistence type="inferred from homology"/>
<dbReference type="GO" id="GO:0000287">
    <property type="term" value="F:magnesium ion binding"/>
    <property type="evidence" value="ECO:0007669"/>
    <property type="project" value="UniProtKB-UniRule"/>
</dbReference>
<dbReference type="EC" id="6.3.3.3" evidence="9"/>
<organism evidence="10 11">
    <name type="scientific">Heliobacterium mobile</name>
    <name type="common">Heliobacillus mobilis</name>
    <dbReference type="NCBI Taxonomy" id="28064"/>
    <lineage>
        <taxon>Bacteria</taxon>
        <taxon>Bacillati</taxon>
        <taxon>Bacillota</taxon>
        <taxon>Clostridia</taxon>
        <taxon>Eubacteriales</taxon>
        <taxon>Heliobacteriaceae</taxon>
        <taxon>Heliobacterium</taxon>
    </lineage>
</organism>
<dbReference type="GO" id="GO:0005524">
    <property type="term" value="F:ATP binding"/>
    <property type="evidence" value="ECO:0007669"/>
    <property type="project" value="UniProtKB-UniRule"/>
</dbReference>
<keyword evidence="2 9" id="KW-0436">Ligase</keyword>
<evidence type="ECO:0000256" key="1">
    <source>
        <dbReference type="ARBA" id="ARBA00022490"/>
    </source>
</evidence>
<dbReference type="PANTHER" id="PTHR43210:SF2">
    <property type="entry name" value="ATP-DEPENDENT DETHIOBIOTIN SYNTHETASE BIOD 2"/>
    <property type="match status" value="1"/>
</dbReference>
<protein>
    <recommendedName>
        <fullName evidence="9">ATP-dependent dethiobiotin synthetase BioD</fullName>
        <ecNumber evidence="9">6.3.3.3</ecNumber>
    </recommendedName>
    <alternativeName>
        <fullName evidence="9">DTB synthetase</fullName>
        <shortName evidence="9">DTBS</shortName>
    </alternativeName>
    <alternativeName>
        <fullName evidence="9">Dethiobiotin synthase</fullName>
    </alternativeName>
</protein>
<keyword evidence="6 9" id="KW-0067">ATP-binding</keyword>
<evidence type="ECO:0000256" key="9">
    <source>
        <dbReference type="HAMAP-Rule" id="MF_00336"/>
    </source>
</evidence>
<dbReference type="GO" id="GO:0009102">
    <property type="term" value="P:biotin biosynthetic process"/>
    <property type="evidence" value="ECO:0007669"/>
    <property type="project" value="UniProtKB-UniRule"/>
</dbReference>
<evidence type="ECO:0000256" key="6">
    <source>
        <dbReference type="ARBA" id="ARBA00022840"/>
    </source>
</evidence>
<dbReference type="InterPro" id="IPR027417">
    <property type="entry name" value="P-loop_NTPase"/>
</dbReference>
<evidence type="ECO:0000256" key="3">
    <source>
        <dbReference type="ARBA" id="ARBA00022723"/>
    </source>
</evidence>
<feature type="binding site" evidence="9">
    <location>
        <begin position="168"/>
        <end position="171"/>
    </location>
    <ligand>
        <name>ATP</name>
        <dbReference type="ChEBI" id="CHEBI:30616"/>
    </ligand>
</feature>
<dbReference type="InterPro" id="IPR004472">
    <property type="entry name" value="DTB_synth_BioD"/>
</dbReference>
<accession>A0A6I3SJ41</accession>
<name>A0A6I3SJ41_HELMO</name>
<dbReference type="UniPathway" id="UPA00078">
    <property type="reaction ID" value="UER00161"/>
</dbReference>
<keyword evidence="5 9" id="KW-0093">Biotin biosynthesis</keyword>
<comment type="caution">
    <text evidence="9">Lacks conserved residue(s) required for the propagation of feature annotation.</text>
</comment>
<dbReference type="Pfam" id="PF13500">
    <property type="entry name" value="AAA_26"/>
    <property type="match status" value="1"/>
</dbReference>
<evidence type="ECO:0000256" key="5">
    <source>
        <dbReference type="ARBA" id="ARBA00022756"/>
    </source>
</evidence>
<comment type="catalytic activity">
    <reaction evidence="8">
        <text>(7R,8S)-8-amino-7-(carboxyamino)nonanoate + ATP = (4R,5S)-dethiobiotin + ADP + phosphate + H(+)</text>
        <dbReference type="Rhea" id="RHEA:63684"/>
        <dbReference type="ChEBI" id="CHEBI:15378"/>
        <dbReference type="ChEBI" id="CHEBI:30616"/>
        <dbReference type="ChEBI" id="CHEBI:43474"/>
        <dbReference type="ChEBI" id="CHEBI:149470"/>
        <dbReference type="ChEBI" id="CHEBI:149473"/>
        <dbReference type="ChEBI" id="CHEBI:456216"/>
    </reaction>
</comment>
<comment type="pathway">
    <text evidence="9">Cofactor biosynthesis; biotin biosynthesis; biotin from 7,8-diaminononanoate: step 1/2.</text>
</comment>